<accession>A0A5B0S0G9</accession>
<evidence type="ECO:0000313" key="1">
    <source>
        <dbReference type="EMBL" id="KAA1080664.1"/>
    </source>
</evidence>
<proteinExistence type="predicted"/>
<dbReference type="EMBL" id="VSWC01000131">
    <property type="protein sequence ID" value="KAA1080664.1"/>
    <property type="molecule type" value="Genomic_DNA"/>
</dbReference>
<comment type="caution">
    <text evidence="2">The sequence shown here is derived from an EMBL/GenBank/DDBJ whole genome shotgun (WGS) entry which is preliminary data.</text>
</comment>
<name>A0A5B0S0G9_PUCGR</name>
<protein>
    <submittedName>
        <fullName evidence="2">Uncharacterized protein</fullName>
    </submittedName>
</protein>
<keyword evidence="3" id="KW-1185">Reference proteome</keyword>
<evidence type="ECO:0000313" key="3">
    <source>
        <dbReference type="Proteomes" id="UP000324748"/>
    </source>
</evidence>
<sequence>MRLSNTIKLLLTCRYEVISCPEKILAGFSLGFGRFRLLSRSQRFLSSTFNAGGVYRIDSFDVLIDIGRLGRLLSFENRYAAKVPYNTREQLFKGDHCLPPCPLMASVPCQRLMF</sequence>
<dbReference type="Proteomes" id="UP000324748">
    <property type="component" value="Unassembled WGS sequence"/>
</dbReference>
<evidence type="ECO:0000313" key="4">
    <source>
        <dbReference type="Proteomes" id="UP000325313"/>
    </source>
</evidence>
<reference evidence="3 4" key="1">
    <citation type="submission" date="2019-05" db="EMBL/GenBank/DDBJ databases">
        <title>Emergence of the Ug99 lineage of the wheat stem rust pathogen through somatic hybridization.</title>
        <authorList>
            <person name="Li F."/>
            <person name="Upadhyaya N.M."/>
            <person name="Sperschneider J."/>
            <person name="Matny O."/>
            <person name="Nguyen-Phuc H."/>
            <person name="Mago R."/>
            <person name="Raley C."/>
            <person name="Miller M.E."/>
            <person name="Silverstein K.A.T."/>
            <person name="Henningsen E."/>
            <person name="Hirsch C.D."/>
            <person name="Visser B."/>
            <person name="Pretorius Z.A."/>
            <person name="Steffenson B.J."/>
            <person name="Schwessinger B."/>
            <person name="Dodds P.N."/>
            <person name="Figueroa M."/>
        </authorList>
    </citation>
    <scope>NUCLEOTIDE SEQUENCE [LARGE SCALE GENOMIC DNA]</scope>
    <source>
        <strain evidence="1">21-0</strain>
        <strain evidence="2 4">Ug99</strain>
    </source>
</reference>
<dbReference type="Proteomes" id="UP000325313">
    <property type="component" value="Unassembled WGS sequence"/>
</dbReference>
<evidence type="ECO:0000313" key="2">
    <source>
        <dbReference type="EMBL" id="KAA1131621.1"/>
    </source>
</evidence>
<dbReference type="EMBL" id="VDEP01000103">
    <property type="protein sequence ID" value="KAA1131621.1"/>
    <property type="molecule type" value="Genomic_DNA"/>
</dbReference>
<organism evidence="2 4">
    <name type="scientific">Puccinia graminis f. sp. tritici</name>
    <dbReference type="NCBI Taxonomy" id="56615"/>
    <lineage>
        <taxon>Eukaryota</taxon>
        <taxon>Fungi</taxon>
        <taxon>Dikarya</taxon>
        <taxon>Basidiomycota</taxon>
        <taxon>Pucciniomycotina</taxon>
        <taxon>Pucciniomycetes</taxon>
        <taxon>Pucciniales</taxon>
        <taxon>Pucciniaceae</taxon>
        <taxon>Puccinia</taxon>
    </lineage>
</organism>
<dbReference type="AlphaFoldDB" id="A0A5B0S0G9"/>
<gene>
    <name evidence="1" type="ORF">PGT21_016298</name>
    <name evidence="2" type="ORF">PGTUg99_033705</name>
</gene>